<sequence length="210" mass="23371">MEGAGTAVRGAEMGPRGAAAAAVALWVLLTAGEAADPGVATPRRCLLSHYRSLDPRALAAVKALRDRYEEETLSWRPRNCSFRPRRDPPRPWSCARLRLVVRGLADAQAVLSRLQSPERFPVRALVCGREGDGQSPRDTRFFAVSMSLVFPLQLELVRPGSWRKSLRPPRRRPQTRRADSPRCHEASVIFSLLRLLTWDLKLVANSGPCL</sequence>
<dbReference type="GO" id="GO:0005615">
    <property type="term" value="C:extracellular space"/>
    <property type="evidence" value="ECO:0007669"/>
    <property type="project" value="UniProtKB-KW"/>
</dbReference>
<keyword evidence="6" id="KW-0051">Antiviral defense</keyword>
<evidence type="ECO:0000256" key="2">
    <source>
        <dbReference type="ARBA" id="ARBA00008717"/>
    </source>
</evidence>
<dbReference type="OrthoDB" id="9838087at2759"/>
<evidence type="ECO:0000313" key="8">
    <source>
        <dbReference type="Proteomes" id="UP000245341"/>
    </source>
</evidence>
<comment type="similarity">
    <text evidence="2">Belongs to the lambda interferon family.</text>
</comment>
<dbReference type="GO" id="GO:0051607">
    <property type="term" value="P:defense response to virus"/>
    <property type="evidence" value="ECO:0007669"/>
    <property type="project" value="UniProtKB-KW"/>
</dbReference>
<dbReference type="Pfam" id="PF15177">
    <property type="entry name" value="IL28A"/>
    <property type="match status" value="2"/>
</dbReference>
<dbReference type="GO" id="GO:0005125">
    <property type="term" value="F:cytokine activity"/>
    <property type="evidence" value="ECO:0007669"/>
    <property type="project" value="UniProtKB-KW"/>
</dbReference>
<name>A0A2U3Y6Y4_LEPWE</name>
<organism evidence="8 9">
    <name type="scientific">Leptonychotes weddellii</name>
    <name type="common">Weddell seal</name>
    <name type="synonym">Otaria weddellii</name>
    <dbReference type="NCBI Taxonomy" id="9713"/>
    <lineage>
        <taxon>Eukaryota</taxon>
        <taxon>Metazoa</taxon>
        <taxon>Chordata</taxon>
        <taxon>Craniata</taxon>
        <taxon>Vertebrata</taxon>
        <taxon>Euteleostomi</taxon>
        <taxon>Mammalia</taxon>
        <taxon>Eutheria</taxon>
        <taxon>Laurasiatheria</taxon>
        <taxon>Carnivora</taxon>
        <taxon>Caniformia</taxon>
        <taxon>Pinnipedia</taxon>
        <taxon>Phocidae</taxon>
        <taxon>Monachinae</taxon>
        <taxon>Lobodontini</taxon>
        <taxon>Leptonychotes</taxon>
    </lineage>
</organism>
<feature type="signal peptide" evidence="7">
    <location>
        <begin position="1"/>
        <end position="34"/>
    </location>
</feature>
<reference evidence="9" key="1">
    <citation type="submission" date="2025-08" db="UniProtKB">
        <authorList>
            <consortium name="RefSeq"/>
        </authorList>
    </citation>
    <scope>IDENTIFICATION</scope>
    <source>
        <tissue evidence="9">Liver</tissue>
    </source>
</reference>
<dbReference type="InterPro" id="IPR029177">
    <property type="entry name" value="INF_lambda"/>
</dbReference>
<dbReference type="GO" id="GO:0007259">
    <property type="term" value="P:cell surface receptor signaling pathway via JAK-STAT"/>
    <property type="evidence" value="ECO:0007669"/>
    <property type="project" value="InterPro"/>
</dbReference>
<dbReference type="Proteomes" id="UP000245341">
    <property type="component" value="Unplaced"/>
</dbReference>
<dbReference type="STRING" id="9713.A0A2U3Y6Y4"/>
<dbReference type="GeneID" id="102740701"/>
<feature type="chain" id="PRO_5015539871" evidence="7">
    <location>
        <begin position="35"/>
        <end position="210"/>
    </location>
</feature>
<protein>
    <submittedName>
        <fullName evidence="9">Interferon lambda-4-like</fullName>
    </submittedName>
</protein>
<evidence type="ECO:0000313" key="9">
    <source>
        <dbReference type="RefSeq" id="XP_006739481.1"/>
    </source>
</evidence>
<evidence type="ECO:0000256" key="4">
    <source>
        <dbReference type="ARBA" id="ARBA00022525"/>
    </source>
</evidence>
<keyword evidence="3" id="KW-0202">Cytokine</keyword>
<dbReference type="GO" id="GO:0045087">
    <property type="term" value="P:innate immune response"/>
    <property type="evidence" value="ECO:0007669"/>
    <property type="project" value="TreeGrafter"/>
</dbReference>
<dbReference type="AlphaFoldDB" id="A0A2U3Y6Y4"/>
<gene>
    <name evidence="9" type="primary">LOC102740701</name>
</gene>
<keyword evidence="8" id="KW-1185">Reference proteome</keyword>
<evidence type="ECO:0000256" key="5">
    <source>
        <dbReference type="ARBA" id="ARBA00022729"/>
    </source>
</evidence>
<accession>A0A2U3Y6Y4</accession>
<keyword evidence="5 7" id="KW-0732">Signal</keyword>
<evidence type="ECO:0000256" key="3">
    <source>
        <dbReference type="ARBA" id="ARBA00022514"/>
    </source>
</evidence>
<proteinExistence type="inferred from homology"/>
<dbReference type="KEGG" id="lww:102740701"/>
<dbReference type="GO" id="GO:0050778">
    <property type="term" value="P:positive regulation of immune response"/>
    <property type="evidence" value="ECO:0007669"/>
    <property type="project" value="InterPro"/>
</dbReference>
<dbReference type="PANTHER" id="PTHR31943:SF17">
    <property type="entry name" value="INTERFERON LAMBDA-4"/>
    <property type="match status" value="1"/>
</dbReference>
<keyword evidence="4" id="KW-0964">Secreted</keyword>
<evidence type="ECO:0000256" key="7">
    <source>
        <dbReference type="SAM" id="SignalP"/>
    </source>
</evidence>
<dbReference type="Gene3D" id="1.20.1250.60">
    <property type="entry name" value="Interferon lambda"/>
    <property type="match status" value="1"/>
</dbReference>
<dbReference type="PANTHER" id="PTHR31943">
    <property type="entry name" value="INTERLEUKIN-28 AND 29"/>
    <property type="match status" value="1"/>
</dbReference>
<evidence type="ECO:0000256" key="1">
    <source>
        <dbReference type="ARBA" id="ARBA00004613"/>
    </source>
</evidence>
<comment type="subcellular location">
    <subcellularLocation>
        <location evidence="1">Secreted</location>
    </subcellularLocation>
</comment>
<dbReference type="InterPro" id="IPR038326">
    <property type="entry name" value="IFN-lambda_sf"/>
</dbReference>
<dbReference type="RefSeq" id="XP_006739481.1">
    <property type="nucleotide sequence ID" value="XM_006739418.1"/>
</dbReference>
<evidence type="ECO:0000256" key="6">
    <source>
        <dbReference type="ARBA" id="ARBA00023118"/>
    </source>
</evidence>